<evidence type="ECO:0008006" key="3">
    <source>
        <dbReference type="Google" id="ProtNLM"/>
    </source>
</evidence>
<dbReference type="SUPFAM" id="SSF51197">
    <property type="entry name" value="Clavaminate synthase-like"/>
    <property type="match status" value="1"/>
</dbReference>
<name>A0A563VT48_9CYAN</name>
<evidence type="ECO:0000313" key="1">
    <source>
        <dbReference type="EMBL" id="VEP14593.1"/>
    </source>
</evidence>
<dbReference type="PANTHER" id="PTHR20883:SF48">
    <property type="entry name" value="ECTOINE DIOXYGENASE"/>
    <property type="match status" value="1"/>
</dbReference>
<accession>A0A563VT48</accession>
<dbReference type="AlphaFoldDB" id="A0A563VT48"/>
<dbReference type="InterPro" id="IPR008775">
    <property type="entry name" value="Phytyl_CoA_dOase-like"/>
</dbReference>
<dbReference type="OrthoDB" id="9791262at2"/>
<dbReference type="Gene3D" id="2.60.120.620">
    <property type="entry name" value="q2cbj1_9rhob like domain"/>
    <property type="match status" value="1"/>
</dbReference>
<dbReference type="GO" id="GO:0016706">
    <property type="term" value="F:2-oxoglutarate-dependent dioxygenase activity"/>
    <property type="evidence" value="ECO:0007669"/>
    <property type="project" value="UniProtKB-ARBA"/>
</dbReference>
<dbReference type="Proteomes" id="UP000320055">
    <property type="component" value="Unassembled WGS sequence"/>
</dbReference>
<evidence type="ECO:0000313" key="2">
    <source>
        <dbReference type="Proteomes" id="UP000320055"/>
    </source>
</evidence>
<proteinExistence type="predicted"/>
<sequence length="252" mass="28862">MNITELTEEIVRGKGYVVLPDLLSPTEARKTRDLILQLDRQERQQDKLVIKGKKKRLYGLIYKGDIFRKLVQEKLILAVIEAILGKDSVLGGFSAHILDPQAQRMGVHVDYPYWAMPSPFPQHPILEIQVIWMIDDFTVDNGAPLFAAGTQKLAIKPDLKKFEHTAQKITGSAGTAIISHGLCWHDTSENKSDRPRISLLGNYTPQYIHPLENNLYDFHQPAFDNFTPRLKKLLRHTSMSHQPIFEMQFHND</sequence>
<organism evidence="1 2">
    <name type="scientific">Hyella patelloides LEGE 07179</name>
    <dbReference type="NCBI Taxonomy" id="945734"/>
    <lineage>
        <taxon>Bacteria</taxon>
        <taxon>Bacillati</taxon>
        <taxon>Cyanobacteriota</taxon>
        <taxon>Cyanophyceae</taxon>
        <taxon>Pleurocapsales</taxon>
        <taxon>Hyellaceae</taxon>
        <taxon>Hyella</taxon>
    </lineage>
</organism>
<dbReference type="EMBL" id="CAACVJ010000194">
    <property type="protein sequence ID" value="VEP14593.1"/>
    <property type="molecule type" value="Genomic_DNA"/>
</dbReference>
<reference evidence="1 2" key="1">
    <citation type="submission" date="2019-01" db="EMBL/GenBank/DDBJ databases">
        <authorList>
            <person name="Brito A."/>
        </authorList>
    </citation>
    <scope>NUCLEOTIDE SEQUENCE [LARGE SCALE GENOMIC DNA]</scope>
    <source>
        <strain evidence="1">1</strain>
    </source>
</reference>
<dbReference type="Pfam" id="PF05721">
    <property type="entry name" value="PhyH"/>
    <property type="match status" value="1"/>
</dbReference>
<dbReference type="GO" id="GO:0005506">
    <property type="term" value="F:iron ion binding"/>
    <property type="evidence" value="ECO:0007669"/>
    <property type="project" value="UniProtKB-ARBA"/>
</dbReference>
<gene>
    <name evidence="1" type="ORF">H1P_2730008</name>
</gene>
<dbReference type="PANTHER" id="PTHR20883">
    <property type="entry name" value="PHYTANOYL-COA DIOXYGENASE DOMAIN CONTAINING 1"/>
    <property type="match status" value="1"/>
</dbReference>
<dbReference type="RefSeq" id="WP_144873242.1">
    <property type="nucleotide sequence ID" value="NZ_LR214016.1"/>
</dbReference>
<protein>
    <recommendedName>
        <fullName evidence="3">Phytanoyl-CoA dioxygenase</fullName>
    </recommendedName>
</protein>
<keyword evidence="2" id="KW-1185">Reference proteome</keyword>